<dbReference type="EMBL" id="MU853779">
    <property type="protein sequence ID" value="KAK3941869.1"/>
    <property type="molecule type" value="Genomic_DNA"/>
</dbReference>
<organism evidence="1 2">
    <name type="scientific">Diplogelasinospora grovesii</name>
    <dbReference type="NCBI Taxonomy" id="303347"/>
    <lineage>
        <taxon>Eukaryota</taxon>
        <taxon>Fungi</taxon>
        <taxon>Dikarya</taxon>
        <taxon>Ascomycota</taxon>
        <taxon>Pezizomycotina</taxon>
        <taxon>Sordariomycetes</taxon>
        <taxon>Sordariomycetidae</taxon>
        <taxon>Sordariales</taxon>
        <taxon>Diplogelasinosporaceae</taxon>
        <taxon>Diplogelasinospora</taxon>
    </lineage>
</organism>
<evidence type="ECO:0008006" key="3">
    <source>
        <dbReference type="Google" id="ProtNLM"/>
    </source>
</evidence>
<proteinExistence type="predicted"/>
<reference evidence="2" key="1">
    <citation type="journal article" date="2023" name="Mol. Phylogenet. Evol.">
        <title>Genome-scale phylogeny and comparative genomics of the fungal order Sordariales.</title>
        <authorList>
            <person name="Hensen N."/>
            <person name="Bonometti L."/>
            <person name="Westerberg I."/>
            <person name="Brannstrom I.O."/>
            <person name="Guillou S."/>
            <person name="Cros-Aarteil S."/>
            <person name="Calhoun S."/>
            <person name="Haridas S."/>
            <person name="Kuo A."/>
            <person name="Mondo S."/>
            <person name="Pangilinan J."/>
            <person name="Riley R."/>
            <person name="LaButti K."/>
            <person name="Andreopoulos B."/>
            <person name="Lipzen A."/>
            <person name="Chen C."/>
            <person name="Yan M."/>
            <person name="Daum C."/>
            <person name="Ng V."/>
            <person name="Clum A."/>
            <person name="Steindorff A."/>
            <person name="Ohm R.A."/>
            <person name="Martin F."/>
            <person name="Silar P."/>
            <person name="Natvig D.O."/>
            <person name="Lalanne C."/>
            <person name="Gautier V."/>
            <person name="Ament-Velasquez S.L."/>
            <person name="Kruys A."/>
            <person name="Hutchinson M.I."/>
            <person name="Powell A.J."/>
            <person name="Barry K."/>
            <person name="Miller A.N."/>
            <person name="Grigoriev I.V."/>
            <person name="Debuchy R."/>
            <person name="Gladieux P."/>
            <person name="Hiltunen Thoren M."/>
            <person name="Johannesson H."/>
        </authorList>
    </citation>
    <scope>NUCLEOTIDE SEQUENCE [LARGE SCALE GENOMIC DNA]</scope>
    <source>
        <strain evidence="2">CBS 340.73</strain>
    </source>
</reference>
<name>A0AAN6S642_9PEZI</name>
<protein>
    <recommendedName>
        <fullName evidence="3">Isochorismatase-like domain-containing protein</fullName>
    </recommendedName>
</protein>
<accession>A0AAN6S642</accession>
<evidence type="ECO:0000313" key="1">
    <source>
        <dbReference type="EMBL" id="KAK3941869.1"/>
    </source>
</evidence>
<evidence type="ECO:0000313" key="2">
    <source>
        <dbReference type="Proteomes" id="UP001303473"/>
    </source>
</evidence>
<gene>
    <name evidence="1" type="ORF">QBC46DRAFT_381658</name>
</gene>
<dbReference type="AlphaFoldDB" id="A0AAN6S642"/>
<sequence>MVALPRSPRCLSLFSHVVPYPSNNLKLTTLLPRSSFPPDHHHAYILPAQMASGKVKIVGGKNNFWIWSEDGGFDLTHPPKPTSPIIYPRVPLQTTKGCATIDPTKTALVVVDMQNSYPLSLVALPIARV</sequence>
<dbReference type="Proteomes" id="UP001303473">
    <property type="component" value="Unassembled WGS sequence"/>
</dbReference>
<comment type="caution">
    <text evidence="1">The sequence shown here is derived from an EMBL/GenBank/DDBJ whole genome shotgun (WGS) entry which is preliminary data.</text>
</comment>
<keyword evidence="2" id="KW-1185">Reference proteome</keyword>